<keyword evidence="2 3" id="KW-0479">Metal-binding</keyword>
<comment type="caution">
    <text evidence="4">The sequence shown here is derived from an EMBL/GenBank/DDBJ whole genome shotgun (WGS) entry which is preliminary data.</text>
</comment>
<gene>
    <name evidence="4" type="ORF">OSO01_21050</name>
</gene>
<evidence type="ECO:0008006" key="6">
    <source>
        <dbReference type="Google" id="ProtNLM"/>
    </source>
</evidence>
<dbReference type="RefSeq" id="WP_147210339.1">
    <property type="nucleotide sequence ID" value="NZ_BJYM01000007.1"/>
</dbReference>
<dbReference type="EMBL" id="BJYM01000007">
    <property type="protein sequence ID" value="GEN87366.1"/>
    <property type="molecule type" value="Genomic_DNA"/>
</dbReference>
<keyword evidence="5" id="KW-1185">Reference proteome</keyword>
<dbReference type="OrthoDB" id="119432at2"/>
<reference evidence="4 5" key="1">
    <citation type="submission" date="2019-07" db="EMBL/GenBank/DDBJ databases">
        <title>Whole genome shotgun sequence of Oceanobacillus sojae NBRC 105379.</title>
        <authorList>
            <person name="Hosoyama A."/>
            <person name="Uohara A."/>
            <person name="Ohji S."/>
            <person name="Ichikawa N."/>
        </authorList>
    </citation>
    <scope>NUCLEOTIDE SEQUENCE [LARGE SCALE GENOMIC DNA]</scope>
    <source>
        <strain evidence="4 5">NBRC 105379</strain>
    </source>
</reference>
<dbReference type="InterPro" id="IPR034660">
    <property type="entry name" value="DinB/YfiT-like"/>
</dbReference>
<dbReference type="SUPFAM" id="SSF109854">
    <property type="entry name" value="DinB/YfiT-like putative metalloenzymes"/>
    <property type="match status" value="1"/>
</dbReference>
<dbReference type="InterPro" id="IPR007837">
    <property type="entry name" value="DinB"/>
</dbReference>
<organism evidence="4 5">
    <name type="scientific">Oceanobacillus sojae</name>
    <dbReference type="NCBI Taxonomy" id="582851"/>
    <lineage>
        <taxon>Bacteria</taxon>
        <taxon>Bacillati</taxon>
        <taxon>Bacillota</taxon>
        <taxon>Bacilli</taxon>
        <taxon>Bacillales</taxon>
        <taxon>Bacillaceae</taxon>
        <taxon>Oceanobacillus</taxon>
    </lineage>
</organism>
<name>A0A511ZIU9_9BACI</name>
<comment type="similarity">
    <text evidence="1">Belongs to the DinB family.</text>
</comment>
<dbReference type="STRING" id="582851.GCA_900162665_01327"/>
<feature type="binding site" evidence="3">
    <location>
        <position position="48"/>
    </location>
    <ligand>
        <name>a divalent metal cation</name>
        <dbReference type="ChEBI" id="CHEBI:60240"/>
    </ligand>
</feature>
<accession>A0A511ZIU9</accession>
<dbReference type="GO" id="GO:0046872">
    <property type="term" value="F:metal ion binding"/>
    <property type="evidence" value="ECO:0007669"/>
    <property type="project" value="UniProtKB-KW"/>
</dbReference>
<dbReference type="Gene3D" id="1.20.120.450">
    <property type="entry name" value="dinb family like domain"/>
    <property type="match status" value="1"/>
</dbReference>
<evidence type="ECO:0000256" key="1">
    <source>
        <dbReference type="ARBA" id="ARBA00008635"/>
    </source>
</evidence>
<evidence type="ECO:0000256" key="3">
    <source>
        <dbReference type="PIRSR" id="PIRSR607837-1"/>
    </source>
</evidence>
<dbReference type="Pfam" id="PF05163">
    <property type="entry name" value="DinB"/>
    <property type="match status" value="1"/>
</dbReference>
<sequence length="158" mass="17567">MYRRLNDFLTEWSQSADGTKAVLKALEDEKLDQSIEEGHNSLGWLGWHLVNSPVFFMSLVGVNLESPYDPDQNPAKANEILAAYEDISKRVVEKAKEQLSNEALVNETGDFGGPAPKGSILRMLVSHQIHHRGQMTVLLRQAGLKVPGVMGPTKEEQE</sequence>
<evidence type="ECO:0000313" key="5">
    <source>
        <dbReference type="Proteomes" id="UP000321558"/>
    </source>
</evidence>
<feature type="binding site" evidence="3">
    <location>
        <position position="127"/>
    </location>
    <ligand>
        <name>a divalent metal cation</name>
        <dbReference type="ChEBI" id="CHEBI:60240"/>
    </ligand>
</feature>
<dbReference type="Proteomes" id="UP000321558">
    <property type="component" value="Unassembled WGS sequence"/>
</dbReference>
<evidence type="ECO:0000313" key="4">
    <source>
        <dbReference type="EMBL" id="GEN87366.1"/>
    </source>
</evidence>
<feature type="binding site" evidence="3">
    <location>
        <position position="131"/>
    </location>
    <ligand>
        <name>a divalent metal cation</name>
        <dbReference type="ChEBI" id="CHEBI:60240"/>
    </ligand>
</feature>
<proteinExistence type="inferred from homology"/>
<dbReference type="AlphaFoldDB" id="A0A511ZIU9"/>
<protein>
    <recommendedName>
        <fullName evidence="6">Damage-inducible protein DinB</fullName>
    </recommendedName>
</protein>
<evidence type="ECO:0000256" key="2">
    <source>
        <dbReference type="ARBA" id="ARBA00022723"/>
    </source>
</evidence>